<dbReference type="InterPro" id="IPR016024">
    <property type="entry name" value="ARM-type_fold"/>
</dbReference>
<accession>A0A6L2PHR9</accession>
<proteinExistence type="predicted"/>
<name>A0A6L2PHR9_COPFO</name>
<dbReference type="SUPFAM" id="SSF48371">
    <property type="entry name" value="ARM repeat"/>
    <property type="match status" value="1"/>
</dbReference>
<dbReference type="InterPro" id="IPR000225">
    <property type="entry name" value="Armadillo"/>
</dbReference>
<evidence type="ECO:0000313" key="1">
    <source>
        <dbReference type="EMBL" id="GFG32103.1"/>
    </source>
</evidence>
<protein>
    <recommendedName>
        <fullName evidence="3">IBB domain-containing protein</fullName>
    </recommendedName>
</protein>
<sequence>MSSEESPVEMLRKNNREVEYQARQEHRQMQVNSMRGTLGEVANSQKRVMTALEVKTLAEKLKHKSNFTVHDFMLLNHALMQHEENVIAFFRVTGALHALVQKLTGQNASLQLPAANCCCNLALGNEKSCLMLTKAAAPYLISHLNGLNNHLLEICIWTLGNLAGSHVKSWTILHAQGLLPKLLHLITSSSSDVVQATLYALTHYVKTGLYGSNLNSALLRNIVMNVHHLMEREESACWIIYLLSCCTECCEVLLSKSVVSRAVSLLGQCKINMDCDIKVSKTTALVRILGNLSVNNGAAELLLTSSSVVSVLHMLLASPYLHIRRETLWLIGNLLNYPTAEVQLLAKSSSFEDSLEPLLSDVISTVL</sequence>
<keyword evidence="2" id="KW-1185">Reference proteome</keyword>
<comment type="caution">
    <text evidence="1">The sequence shown here is derived from an EMBL/GenBank/DDBJ whole genome shotgun (WGS) entry which is preliminary data.</text>
</comment>
<dbReference type="InParanoid" id="A0A6L2PHR9"/>
<dbReference type="PANTHER" id="PTHR16356">
    <property type="entry name" value="TRANSMEMBRANE AND COILED-COIL DOMAIN-CONTAINING PROTEIN 6 TMCO6"/>
    <property type="match status" value="1"/>
</dbReference>
<dbReference type="EMBL" id="BLKM01000350">
    <property type="protein sequence ID" value="GFG32103.1"/>
    <property type="molecule type" value="Genomic_DNA"/>
</dbReference>
<evidence type="ECO:0008006" key="3">
    <source>
        <dbReference type="Google" id="ProtNLM"/>
    </source>
</evidence>
<dbReference type="InterPro" id="IPR011989">
    <property type="entry name" value="ARM-like"/>
</dbReference>
<dbReference type="PANTHER" id="PTHR16356:SF1">
    <property type="entry name" value="TRANSMEMBRANE AND COILED-COIL DOMAIN-CONTAINING PROTEIN 6"/>
    <property type="match status" value="1"/>
</dbReference>
<gene>
    <name evidence="1" type="ORF">Cfor_06873</name>
</gene>
<dbReference type="AlphaFoldDB" id="A0A6L2PHR9"/>
<dbReference type="Gene3D" id="1.25.10.10">
    <property type="entry name" value="Leucine-rich Repeat Variant"/>
    <property type="match status" value="1"/>
</dbReference>
<organism evidence="1 2">
    <name type="scientific">Coptotermes formosanus</name>
    <name type="common">Formosan subterranean termite</name>
    <dbReference type="NCBI Taxonomy" id="36987"/>
    <lineage>
        <taxon>Eukaryota</taxon>
        <taxon>Metazoa</taxon>
        <taxon>Ecdysozoa</taxon>
        <taxon>Arthropoda</taxon>
        <taxon>Hexapoda</taxon>
        <taxon>Insecta</taxon>
        <taxon>Pterygota</taxon>
        <taxon>Neoptera</taxon>
        <taxon>Polyneoptera</taxon>
        <taxon>Dictyoptera</taxon>
        <taxon>Blattodea</taxon>
        <taxon>Blattoidea</taxon>
        <taxon>Termitoidae</taxon>
        <taxon>Rhinotermitidae</taxon>
        <taxon>Coptotermes</taxon>
    </lineage>
</organism>
<reference evidence="2" key="1">
    <citation type="submission" date="2020-01" db="EMBL/GenBank/DDBJ databases">
        <title>Draft genome sequence of the Termite Coptotermes fromosanus.</title>
        <authorList>
            <person name="Itakura S."/>
            <person name="Yosikawa Y."/>
            <person name="Umezawa K."/>
        </authorList>
    </citation>
    <scope>NUCLEOTIDE SEQUENCE [LARGE SCALE GENOMIC DNA]</scope>
</reference>
<evidence type="ECO:0000313" key="2">
    <source>
        <dbReference type="Proteomes" id="UP000502823"/>
    </source>
</evidence>
<dbReference type="OrthoDB" id="21522at2759"/>
<dbReference type="SMART" id="SM00185">
    <property type="entry name" value="ARM"/>
    <property type="match status" value="4"/>
</dbReference>
<dbReference type="Proteomes" id="UP000502823">
    <property type="component" value="Unassembled WGS sequence"/>
</dbReference>